<evidence type="ECO:0000256" key="3">
    <source>
        <dbReference type="PROSITE-ProRule" id="PRU00023"/>
    </source>
</evidence>
<dbReference type="STRING" id="438753.AZC_3439"/>
<dbReference type="Gene3D" id="1.25.40.20">
    <property type="entry name" value="Ankyrin repeat-containing domain"/>
    <property type="match status" value="1"/>
</dbReference>
<dbReference type="Pfam" id="PF12796">
    <property type="entry name" value="Ank_2"/>
    <property type="match status" value="1"/>
</dbReference>
<evidence type="ECO:0000259" key="4">
    <source>
        <dbReference type="PROSITE" id="PS50206"/>
    </source>
</evidence>
<dbReference type="GO" id="GO:0005737">
    <property type="term" value="C:cytoplasm"/>
    <property type="evidence" value="ECO:0007669"/>
    <property type="project" value="InterPro"/>
</dbReference>
<dbReference type="RefSeq" id="WP_012171962.1">
    <property type="nucleotide sequence ID" value="NC_009937.1"/>
</dbReference>
<dbReference type="EMBL" id="AP009384">
    <property type="protein sequence ID" value="BAF89437.1"/>
    <property type="molecule type" value="Genomic_DNA"/>
</dbReference>
<dbReference type="PROSITE" id="PS50206">
    <property type="entry name" value="RHODANESE_3"/>
    <property type="match status" value="1"/>
</dbReference>
<evidence type="ECO:0000256" key="1">
    <source>
        <dbReference type="ARBA" id="ARBA00022737"/>
    </source>
</evidence>
<dbReference type="Pfam" id="PF00581">
    <property type="entry name" value="Rhodanese"/>
    <property type="match status" value="1"/>
</dbReference>
<dbReference type="HOGENOM" id="CLU_1068029_0_0_5"/>
<dbReference type="eggNOG" id="COG0607">
    <property type="taxonomic scope" value="Bacteria"/>
</dbReference>
<dbReference type="InterPro" id="IPR036873">
    <property type="entry name" value="Rhodanese-like_dom_sf"/>
</dbReference>
<dbReference type="SUPFAM" id="SSF52821">
    <property type="entry name" value="Rhodanese/Cell cycle control phosphatase"/>
    <property type="match status" value="1"/>
</dbReference>
<dbReference type="PROSITE" id="PS50088">
    <property type="entry name" value="ANK_REPEAT"/>
    <property type="match status" value="3"/>
</dbReference>
<reference evidence="5 6" key="5">
    <citation type="journal article" date="2010" name="Appl. Environ. Microbiol.">
        <title>phrR-like gene praR of Azorhizobium caulinodans ORS571 is essential for symbiosis with Sesbania rostrata and is involved in expression of reb genes.</title>
        <authorList>
            <person name="Akiba N."/>
            <person name="Aono T."/>
            <person name="Toyazaki H."/>
            <person name="Sato S."/>
            <person name="Oyaizu H."/>
        </authorList>
    </citation>
    <scope>NUCLEOTIDE SEQUENCE [LARGE SCALE GENOMIC DNA]</scope>
    <source>
        <strain evidence="6">ATCC 43989 / DSM 5975 / JCM 20966 / LMG 6465 / NBRC 14845 / NCIMB 13405 / ORS 571</strain>
    </source>
</reference>
<dbReference type="InterPro" id="IPR036770">
    <property type="entry name" value="Ankyrin_rpt-contain_sf"/>
</dbReference>
<organism evidence="5 6">
    <name type="scientific">Azorhizobium caulinodans (strain ATCC 43989 / DSM 5975 / JCM 20966 / LMG 6465 / NBRC 14845 / NCIMB 13405 / ORS 571)</name>
    <dbReference type="NCBI Taxonomy" id="438753"/>
    <lineage>
        <taxon>Bacteria</taxon>
        <taxon>Pseudomonadati</taxon>
        <taxon>Pseudomonadota</taxon>
        <taxon>Alphaproteobacteria</taxon>
        <taxon>Hyphomicrobiales</taxon>
        <taxon>Xanthobacteraceae</taxon>
        <taxon>Azorhizobium</taxon>
    </lineage>
</organism>
<evidence type="ECO:0000313" key="6">
    <source>
        <dbReference type="Proteomes" id="UP000000270"/>
    </source>
</evidence>
<dbReference type="PANTHER" id="PTHR24173">
    <property type="entry name" value="ANKYRIN REPEAT CONTAINING"/>
    <property type="match status" value="1"/>
</dbReference>
<dbReference type="InterPro" id="IPR023695">
    <property type="entry name" value="Thiosulf_sulfurTrfase"/>
</dbReference>
<proteinExistence type="predicted"/>
<evidence type="ECO:0000256" key="2">
    <source>
        <dbReference type="ARBA" id="ARBA00023043"/>
    </source>
</evidence>
<reference evidence="5 6" key="4">
    <citation type="journal article" date="2009" name="Appl. Environ. Microbiol.">
        <title>Comparative genome-wide transcriptional profiling of Azorhizobium caulinodans ORS571 grown under free-living and symbiotic conditions.</title>
        <authorList>
            <person name="Tsukada S."/>
            <person name="Aono T."/>
            <person name="Akiba N."/>
            <person name="Lee KB."/>
            <person name="Liu CT."/>
            <person name="Toyazaki H."/>
            <person name="Oyaizu H."/>
        </authorList>
    </citation>
    <scope>NUCLEOTIDE SEQUENCE [LARGE SCALE GENOMIC DNA]</scope>
    <source>
        <strain evidence="6">ATCC 43989 / DSM 5975 / JCM 20966 / LMG 6465 / NBRC 14845 / NCIMB 13405 / ORS 571</strain>
    </source>
</reference>
<evidence type="ECO:0000313" key="5">
    <source>
        <dbReference type="EMBL" id="BAF89437.1"/>
    </source>
</evidence>
<reference evidence="5 6" key="6">
    <citation type="journal article" date="2011" name="Appl. Environ. Microbiol.">
        <title>Involvement of the azorhizobial chromosome partition gene (parA) in the onset of bacteroid differentiation during Sesbania rostrata stem nodule development.</title>
        <authorList>
            <person name="Liu CT."/>
            <person name="Lee KB."/>
            <person name="Wang YS."/>
            <person name="Peng MH."/>
            <person name="Lee KT."/>
            <person name="Suzuki S."/>
            <person name="Suzuki T."/>
            <person name="Oyaizu H."/>
        </authorList>
    </citation>
    <scope>NUCLEOTIDE SEQUENCE [LARGE SCALE GENOMIC DNA]</scope>
    <source>
        <strain evidence="6">ATCC 43989 / DSM 5975 / JCM 20966 / LMG 6465 / NBRC 14845 / NCIMB 13405 / ORS 571</strain>
    </source>
</reference>
<dbReference type="SMART" id="SM00248">
    <property type="entry name" value="ANK"/>
    <property type="match status" value="3"/>
</dbReference>
<keyword evidence="2 3" id="KW-0040">ANK repeat</keyword>
<dbReference type="CDD" id="cd01444">
    <property type="entry name" value="GlpE_ST"/>
    <property type="match status" value="1"/>
</dbReference>
<dbReference type="GO" id="GO:0004792">
    <property type="term" value="F:thiosulfate-cyanide sulfurtransferase activity"/>
    <property type="evidence" value="ECO:0007669"/>
    <property type="project" value="InterPro"/>
</dbReference>
<dbReference type="SMART" id="SM00450">
    <property type="entry name" value="RHOD"/>
    <property type="match status" value="1"/>
</dbReference>
<dbReference type="Gene3D" id="3.40.250.10">
    <property type="entry name" value="Rhodanese-like domain"/>
    <property type="match status" value="1"/>
</dbReference>
<dbReference type="KEGG" id="azc:AZC_3439"/>
<dbReference type="Pfam" id="PF00023">
    <property type="entry name" value="Ank"/>
    <property type="match status" value="1"/>
</dbReference>
<dbReference type="eggNOG" id="COG0666">
    <property type="taxonomic scope" value="Bacteria"/>
</dbReference>
<gene>
    <name evidence="5" type="ordered locus">AZC_3439</name>
</gene>
<feature type="repeat" description="ANK" evidence="3">
    <location>
        <begin position="201"/>
        <end position="233"/>
    </location>
</feature>
<accession>A8IIR2</accession>
<dbReference type="InterPro" id="IPR001763">
    <property type="entry name" value="Rhodanese-like_dom"/>
</dbReference>
<sequence>MTFRVPFRRIHPGEAEVLLRRDDLLVFDTRDACSYEAGHMPGARRLSQANLSEIILATPRHHPVLIYCYHGNASQEYAQTFADFGFQDVSSLDDGYEGWRTRGATHAMPDIDADLAAWLVAHGFPADDVDAVIDNGTTPLMKAAHTGDTEALCQLIAAGAHLDLRNADGNTALWLACVGRHLDAIDMLVAAGIDIDNQNDNGATALMYASSAGLGPVVGRLLARGADAELETLDGFTALDLAGTVECLALLRPARQAAG</sequence>
<reference evidence="5 6" key="1">
    <citation type="journal article" date="2007" name="Appl. Environ. Microbiol.">
        <title>Rhizobial factors required for stem nodule maturation and maintenance in Sesbania rostrata-Azorhizobium caulinodans ORS571 symbiosis.</title>
        <authorList>
            <person name="Suzuki S."/>
            <person name="Aono T."/>
            <person name="Lee KB."/>
            <person name="Suzuki T."/>
            <person name="Liu CT."/>
            <person name="Miwa H."/>
            <person name="Wakao S."/>
            <person name="Iki T."/>
            <person name="Oyaizu H."/>
        </authorList>
    </citation>
    <scope>NUCLEOTIDE SEQUENCE [LARGE SCALE GENOMIC DNA]</scope>
    <source>
        <strain evidence="6">ATCC 43989 / DSM 5975 / JCM 20966 / LMG 6465 / NBRC 14845 / NCIMB 13405 / ORS 571</strain>
    </source>
</reference>
<dbReference type="AlphaFoldDB" id="A8IIR2"/>
<keyword evidence="6" id="KW-1185">Reference proteome</keyword>
<dbReference type="PANTHER" id="PTHR24173:SF74">
    <property type="entry name" value="ANKYRIN REPEAT DOMAIN-CONTAINING PROTEIN 16"/>
    <property type="match status" value="1"/>
</dbReference>
<dbReference type="PROSITE" id="PS50297">
    <property type="entry name" value="ANK_REP_REGION"/>
    <property type="match status" value="3"/>
</dbReference>
<name>A8IIR2_AZOC5</name>
<reference evidence="5 6" key="3">
    <citation type="journal article" date="2008" name="BMC Genomics">
        <title>The genome of the versatile nitrogen fixer Azorhizobium caulinodans ORS571.</title>
        <authorList>
            <person name="Lee KB."/>
            <person name="Backer P.D."/>
            <person name="Aono T."/>
            <person name="Liu CT."/>
            <person name="Suzuki S."/>
            <person name="Suzuki T."/>
            <person name="Kaneko T."/>
            <person name="Yamada M."/>
            <person name="Tabata S."/>
            <person name="Kupfer D.M."/>
            <person name="Najar F.Z."/>
            <person name="Wiley G.B."/>
            <person name="Roe B."/>
            <person name="Binnewies T.T."/>
            <person name="Ussery D.W."/>
            <person name="D'Haeze W."/>
            <person name="Herder J.D."/>
            <person name="Gevers D."/>
            <person name="Vereecke D."/>
            <person name="Holsters M."/>
            <person name="Oyaizu H."/>
        </authorList>
    </citation>
    <scope>NUCLEOTIDE SEQUENCE [LARGE SCALE GENOMIC DNA]</scope>
    <source>
        <strain evidence="6">ATCC 43989 / DSM 5975 / JCM 20966 / LMG 6465 / NBRC 14845 / NCIMB 13405 / ORS 571</strain>
    </source>
</reference>
<reference evidence="6" key="2">
    <citation type="submission" date="2007-04" db="EMBL/GenBank/DDBJ databases">
        <title>Complete genome sequence of the nitrogen-fixing bacterium Azorhizobium caulinodans ORS571.</title>
        <authorList>
            <person name="Lee K.B."/>
            <person name="Backer P.D."/>
            <person name="Aono T."/>
            <person name="Liu C.T."/>
            <person name="Suzuki S."/>
            <person name="Suzuki T."/>
            <person name="Kaneko T."/>
            <person name="Yamada M."/>
            <person name="Tabata S."/>
            <person name="Kupfer D.M."/>
            <person name="Najar F.Z."/>
            <person name="Wiley G.B."/>
            <person name="Roe B."/>
            <person name="Binnewies T."/>
            <person name="Ussery D."/>
            <person name="Vereecke D."/>
            <person name="Gevers D."/>
            <person name="Holsters M."/>
            <person name="Oyaizu H."/>
        </authorList>
    </citation>
    <scope>NUCLEOTIDE SEQUENCE [LARGE SCALE GENOMIC DNA]</scope>
    <source>
        <strain evidence="6">ATCC 43989 / DSM 5975 / JCM 20966 / LMG 6465 / NBRC 14845 / NCIMB 13405 / ORS 571</strain>
    </source>
</reference>
<feature type="repeat" description="ANK" evidence="3">
    <location>
        <begin position="135"/>
        <end position="167"/>
    </location>
</feature>
<feature type="domain" description="Rhodanese" evidence="4">
    <location>
        <begin position="20"/>
        <end position="108"/>
    </location>
</feature>
<dbReference type="InterPro" id="IPR002110">
    <property type="entry name" value="Ankyrin_rpt"/>
</dbReference>
<dbReference type="SUPFAM" id="SSF48403">
    <property type="entry name" value="Ankyrin repeat"/>
    <property type="match status" value="1"/>
</dbReference>
<feature type="repeat" description="ANK" evidence="3">
    <location>
        <begin position="168"/>
        <end position="200"/>
    </location>
</feature>
<dbReference type="Proteomes" id="UP000000270">
    <property type="component" value="Chromosome"/>
</dbReference>
<protein>
    <submittedName>
        <fullName evidence="5">Rhodanese-like protein</fullName>
    </submittedName>
</protein>
<keyword evidence="1" id="KW-0677">Repeat</keyword>